<proteinExistence type="predicted"/>
<comment type="caution">
    <text evidence="1">The sequence shown here is derived from an EMBL/GenBank/DDBJ whole genome shotgun (WGS) entry which is preliminary data.</text>
</comment>
<protein>
    <submittedName>
        <fullName evidence="1">Uncharacterized protein</fullName>
    </submittedName>
</protein>
<dbReference type="Proteomes" id="UP000499080">
    <property type="component" value="Unassembled WGS sequence"/>
</dbReference>
<evidence type="ECO:0000313" key="2">
    <source>
        <dbReference type="Proteomes" id="UP000499080"/>
    </source>
</evidence>
<accession>A0A4Y2A238</accession>
<dbReference type="AlphaFoldDB" id="A0A4Y2A238"/>
<evidence type="ECO:0000313" key="1">
    <source>
        <dbReference type="EMBL" id="GBL73607.1"/>
    </source>
</evidence>
<organism evidence="1 2">
    <name type="scientific">Araneus ventricosus</name>
    <name type="common">Orbweaver spider</name>
    <name type="synonym">Epeira ventricosa</name>
    <dbReference type="NCBI Taxonomy" id="182803"/>
    <lineage>
        <taxon>Eukaryota</taxon>
        <taxon>Metazoa</taxon>
        <taxon>Ecdysozoa</taxon>
        <taxon>Arthropoda</taxon>
        <taxon>Chelicerata</taxon>
        <taxon>Arachnida</taxon>
        <taxon>Araneae</taxon>
        <taxon>Araneomorphae</taxon>
        <taxon>Entelegynae</taxon>
        <taxon>Araneoidea</taxon>
        <taxon>Araneidae</taxon>
        <taxon>Araneus</taxon>
    </lineage>
</organism>
<reference evidence="1 2" key="1">
    <citation type="journal article" date="2019" name="Sci. Rep.">
        <title>Orb-weaving spider Araneus ventricosus genome elucidates the spidroin gene catalogue.</title>
        <authorList>
            <person name="Kono N."/>
            <person name="Nakamura H."/>
            <person name="Ohtoshi R."/>
            <person name="Moran D.A.P."/>
            <person name="Shinohara A."/>
            <person name="Yoshida Y."/>
            <person name="Fujiwara M."/>
            <person name="Mori M."/>
            <person name="Tomita M."/>
            <person name="Arakawa K."/>
        </authorList>
    </citation>
    <scope>NUCLEOTIDE SEQUENCE [LARGE SCALE GENOMIC DNA]</scope>
</reference>
<sequence>MVIFSAISTDSSFIIQISTHAGKRETLSTCNFLSSFPFTKPSAENTLLWWKNLFLNKLSRIKIAKLMSFLTENEDLIEHQPVHPTPIHISLLHQDLILMDPDTLEVQYQGP</sequence>
<dbReference type="EMBL" id="BGPR01000004">
    <property type="protein sequence ID" value="GBL73607.1"/>
    <property type="molecule type" value="Genomic_DNA"/>
</dbReference>
<name>A0A4Y2A238_ARAVE</name>
<gene>
    <name evidence="1" type="ORF">AVEN_230618_1</name>
</gene>
<keyword evidence="2" id="KW-1185">Reference proteome</keyword>